<accession>A0A2S7IUH6</accession>
<feature type="compositionally biased region" description="Basic and acidic residues" evidence="1">
    <location>
        <begin position="208"/>
        <end position="231"/>
    </location>
</feature>
<dbReference type="AlphaFoldDB" id="A0A2S7IUH6"/>
<name>A0A2S7IUH6_9HYPH</name>
<gene>
    <name evidence="2" type="ORF">C3731_20505</name>
</gene>
<keyword evidence="3" id="KW-1185">Reference proteome</keyword>
<proteinExistence type="predicted"/>
<reference evidence="2 3" key="1">
    <citation type="submission" date="2018-02" db="EMBL/GenBank/DDBJ databases">
        <title>Draft genome sequence of Ochrobactrum oryzae found in Brazil.</title>
        <authorList>
            <person name="Cerdeira L."/>
            <person name="Andrade F."/>
            <person name="Zacariotto T."/>
            <person name="Barbosa B."/>
            <person name="Santos S."/>
            <person name="Cassetari V."/>
            <person name="Lincopan N."/>
        </authorList>
    </citation>
    <scope>NUCLEOTIDE SEQUENCE [LARGE SCALE GENOMIC DNA]</scope>
    <source>
        <strain evidence="2 3">OA447</strain>
    </source>
</reference>
<dbReference type="OrthoDB" id="8114479at2"/>
<dbReference type="EMBL" id="PTRC01000051">
    <property type="protein sequence ID" value="PQA71674.1"/>
    <property type="molecule type" value="Genomic_DNA"/>
</dbReference>
<evidence type="ECO:0000256" key="1">
    <source>
        <dbReference type="SAM" id="MobiDB-lite"/>
    </source>
</evidence>
<sequence>MTHTYEFWTAALADPKEVGKGLPVHEGDAQPGFYRKRNGKDGPWLPVAIWEQDGQLVAKIGDKMGDPVDLWSWVCRYPVSEAAYRKAVDGNGWDDDAPVAPIGHNLPDDPHEALKLEFQAEKELADNFLKTPITTQEQADKAAVWSKKLAGIAKKATDLHKVEKQPHLDAGRGVDDKWRDLKEEPADLSKKLKRHMDAFLIEQQRLENERRRKEQEEADRLRREADERARAAEQGNDETALAEAEQLKAEAAEREKAAQATNAQAGRTGAKVSLRTFVSARIVDYDKALVALKDHPEMKALVEQLANRAVRAGIEVAGVERMEEQRAA</sequence>
<feature type="region of interest" description="Disordered" evidence="1">
    <location>
        <begin position="249"/>
        <end position="268"/>
    </location>
</feature>
<comment type="caution">
    <text evidence="2">The sequence shown here is derived from an EMBL/GenBank/DDBJ whole genome shotgun (WGS) entry which is preliminary data.</text>
</comment>
<organism evidence="2 3">
    <name type="scientific">Brucella oryzae</name>
    <dbReference type="NCBI Taxonomy" id="335286"/>
    <lineage>
        <taxon>Bacteria</taxon>
        <taxon>Pseudomonadati</taxon>
        <taxon>Pseudomonadota</taxon>
        <taxon>Alphaproteobacteria</taxon>
        <taxon>Hyphomicrobiales</taxon>
        <taxon>Brucellaceae</taxon>
        <taxon>Brucella/Ochrobactrum group</taxon>
        <taxon>Brucella</taxon>
    </lineage>
</organism>
<evidence type="ECO:0000313" key="2">
    <source>
        <dbReference type="EMBL" id="PQA71674.1"/>
    </source>
</evidence>
<feature type="region of interest" description="Disordered" evidence="1">
    <location>
        <begin position="208"/>
        <end position="240"/>
    </location>
</feature>
<protein>
    <submittedName>
        <fullName evidence="2">Uncharacterized protein</fullName>
    </submittedName>
</protein>
<evidence type="ECO:0000313" key="3">
    <source>
        <dbReference type="Proteomes" id="UP000238493"/>
    </source>
</evidence>
<dbReference type="Proteomes" id="UP000238493">
    <property type="component" value="Unassembled WGS sequence"/>
</dbReference>
<dbReference type="RefSeq" id="WP_104757452.1">
    <property type="nucleotide sequence ID" value="NZ_PTRC01000051.1"/>
</dbReference>